<dbReference type="PANTHER" id="PTHR38342">
    <property type="entry name" value="SLR5037 PROTEIN"/>
    <property type="match status" value="1"/>
</dbReference>
<dbReference type="SUPFAM" id="SSF103247">
    <property type="entry name" value="TT1751-like"/>
    <property type="match status" value="1"/>
</dbReference>
<protein>
    <submittedName>
        <fullName evidence="2">Putative inner membrane or exported protein</fullName>
    </submittedName>
</protein>
<dbReference type="EMBL" id="UOFH01000335">
    <property type="protein sequence ID" value="VAW66044.1"/>
    <property type="molecule type" value="Genomic_DNA"/>
</dbReference>
<evidence type="ECO:0000259" key="1">
    <source>
        <dbReference type="Pfam" id="PF03625"/>
    </source>
</evidence>
<gene>
    <name evidence="2" type="ORF">MNBD_GAMMA08-1703</name>
</gene>
<dbReference type="CDD" id="cd14797">
    <property type="entry name" value="DUF302"/>
    <property type="match status" value="1"/>
</dbReference>
<name>A0A3B0YBK6_9ZZZZ</name>
<organism evidence="2">
    <name type="scientific">hydrothermal vent metagenome</name>
    <dbReference type="NCBI Taxonomy" id="652676"/>
    <lineage>
        <taxon>unclassified sequences</taxon>
        <taxon>metagenomes</taxon>
        <taxon>ecological metagenomes</taxon>
    </lineage>
</organism>
<dbReference type="Gene3D" id="3.30.310.70">
    <property type="entry name" value="TT1751-like domain"/>
    <property type="match status" value="1"/>
</dbReference>
<dbReference type="Pfam" id="PF03625">
    <property type="entry name" value="DUF302"/>
    <property type="match status" value="1"/>
</dbReference>
<dbReference type="PANTHER" id="PTHR38342:SF2">
    <property type="entry name" value="INNER MEMBRANE OR EXPORTED"/>
    <property type="match status" value="1"/>
</dbReference>
<feature type="domain" description="DUF302" evidence="1">
    <location>
        <begin position="59"/>
        <end position="119"/>
    </location>
</feature>
<sequence>MKNWLKSLLLISVLINVQVAQAIEEYTVKQSRFSVGETLDRLEVVLKEKGVIIFSRIFHSLGAKKENIPMRPTQLLIFGKPKVGSPLINENPLVALDLPMKVLAWQDEKGQTWLAYLNPAELQKRHNIQNVELINKMKGALNKLTNKALGYK</sequence>
<reference evidence="2" key="1">
    <citation type="submission" date="2018-06" db="EMBL/GenBank/DDBJ databases">
        <authorList>
            <person name="Zhirakovskaya E."/>
        </authorList>
    </citation>
    <scope>NUCLEOTIDE SEQUENCE</scope>
</reference>
<evidence type="ECO:0000313" key="2">
    <source>
        <dbReference type="EMBL" id="VAW66044.1"/>
    </source>
</evidence>
<proteinExistence type="predicted"/>
<accession>A0A3B0YBK6</accession>
<dbReference type="InterPro" id="IPR035923">
    <property type="entry name" value="TT1751-like_sf"/>
</dbReference>
<dbReference type="InterPro" id="IPR005180">
    <property type="entry name" value="DUF302"/>
</dbReference>
<dbReference type="AlphaFoldDB" id="A0A3B0YBK6"/>